<evidence type="ECO:0000256" key="5">
    <source>
        <dbReference type="ARBA" id="ARBA00022989"/>
    </source>
</evidence>
<evidence type="ECO:0000259" key="10">
    <source>
        <dbReference type="PROSITE" id="PS50928"/>
    </source>
</evidence>
<gene>
    <name evidence="11" type="ORF">C5C40_09745</name>
</gene>
<dbReference type="PANTHER" id="PTHR47737">
    <property type="entry name" value="GLYCINE BETAINE/PROLINE BETAINE TRANSPORT SYSTEM PERMEASE PROTEIN PROW"/>
    <property type="match status" value="1"/>
</dbReference>
<dbReference type="CDD" id="cd13639">
    <property type="entry name" value="PBP2_OpuAC_like"/>
    <property type="match status" value="1"/>
</dbReference>
<evidence type="ECO:0000313" key="12">
    <source>
        <dbReference type="Proteomes" id="UP000239698"/>
    </source>
</evidence>
<dbReference type="CDD" id="cd06261">
    <property type="entry name" value="TM_PBP2"/>
    <property type="match status" value="1"/>
</dbReference>
<evidence type="ECO:0000256" key="4">
    <source>
        <dbReference type="ARBA" id="ARBA00022692"/>
    </source>
</evidence>
<sequence>MTDLGFRLPLGALAEATVDVLTQTFQPVFDLLRTVFGALYSGVDLVLATPPFWVVVAFLAVLAYAVRGWIFAAGTAVGLLVIVGVDQWDNAMDSLALVLVASVIAIALSVPLGVLAARNRTASAVLRPVLDLMQTMPAFVYLIPALILFRVGVVPGIVATIVFAMAPGVRLTELGIRGVDPELVEAGESFGSSKWRILRQIQLPLALPSILAGLNQVIMLALSMVVIAGMVGAGGLGGDVVASLNRINVALGFEAGISVVILAVVLDRMTGALGSPSPARVARAQNRRAVVATRSAVGAVSIGLVVSLSAAALAAPATAASVDNGDRPDVTLAVFQGWDEGIAVSALWEAMLEQQGYDVTLQSADVAPGFQGLSSGDYDLALDAWLPLTHASFVEKYGDSIVDLGAWNDEAKLTIAVNESAPIDSIEDLAANPGVVGNRLVGIEPGSGLNKTTTEDVIPGYGLKGMDYLTSSTPAMLQEIATATAAGENIAVTLWRPHWAYDAFPLKDLEDPKGLLGRAEGIHSFGSGSFDADYPTMSRWIRDFRMDSKTLSSLENALFNGSGNRSAALAAWMDENREYVDTLIT</sequence>
<dbReference type="SUPFAM" id="SSF53850">
    <property type="entry name" value="Periplasmic binding protein-like II"/>
    <property type="match status" value="1"/>
</dbReference>
<comment type="similarity">
    <text evidence="9">Belongs to the binding-protein-dependent transport system permease family.</text>
</comment>
<feature type="domain" description="ABC transmembrane type-1" evidence="10">
    <location>
        <begin position="91"/>
        <end position="270"/>
    </location>
</feature>
<evidence type="ECO:0000313" key="11">
    <source>
        <dbReference type="EMBL" id="PPH76033.1"/>
    </source>
</evidence>
<protein>
    <submittedName>
        <fullName evidence="11">Glycine/betaine ABC transporter permease</fullName>
    </submittedName>
</protein>
<evidence type="ECO:0000256" key="8">
    <source>
        <dbReference type="ARBA" id="ARBA00035652"/>
    </source>
</evidence>
<dbReference type="Gene3D" id="1.10.3720.10">
    <property type="entry name" value="MetI-like"/>
    <property type="match status" value="1"/>
</dbReference>
<evidence type="ECO:0000256" key="3">
    <source>
        <dbReference type="ARBA" id="ARBA00022475"/>
    </source>
</evidence>
<dbReference type="Pfam" id="PF00528">
    <property type="entry name" value="BPD_transp_1"/>
    <property type="match status" value="1"/>
</dbReference>
<evidence type="ECO:0000256" key="6">
    <source>
        <dbReference type="ARBA" id="ARBA00023136"/>
    </source>
</evidence>
<keyword evidence="3" id="KW-1003">Cell membrane</keyword>
<feature type="transmembrane region" description="Helical" evidence="9">
    <location>
        <begin position="95"/>
        <end position="118"/>
    </location>
</feature>
<dbReference type="InterPro" id="IPR007210">
    <property type="entry name" value="ABC_Gly_betaine_transp_sub-bd"/>
</dbReference>
<dbReference type="Gene3D" id="3.40.190.100">
    <property type="entry name" value="Glycine betaine-binding periplasmic protein, domain 2"/>
    <property type="match status" value="1"/>
</dbReference>
<dbReference type="Proteomes" id="UP000239698">
    <property type="component" value="Unassembled WGS sequence"/>
</dbReference>
<reference evidence="11 12" key="1">
    <citation type="submission" date="2018-02" db="EMBL/GenBank/DDBJ databases">
        <title>Bacteriophage NCPPB3778 and a type I-E CRISPR drive the evolution of the US Biological Select Agent, Rathayibacter toxicus.</title>
        <authorList>
            <person name="Davis E.W.II."/>
            <person name="Tabima J.F."/>
            <person name="Weisberg A.J."/>
            <person name="Lopes L.D."/>
            <person name="Wiseman M.S."/>
            <person name="Wiseman M.S."/>
            <person name="Pupko T."/>
            <person name="Belcher M.S."/>
            <person name="Sechler A.J."/>
            <person name="Tancos M.A."/>
            <person name="Schroeder B.K."/>
            <person name="Murray T.D."/>
            <person name="Luster D.G."/>
            <person name="Schneider W.L."/>
            <person name="Rogers E."/>
            <person name="Andreote F.D."/>
            <person name="Grunwald N.J."/>
            <person name="Putnam M.L."/>
            <person name="Chang J.H."/>
        </authorList>
    </citation>
    <scope>NUCLEOTIDE SEQUENCE [LARGE SCALE GENOMIC DNA]</scope>
    <source>
        <strain evidence="11 12">AY1D6</strain>
    </source>
</reference>
<comment type="similarity">
    <text evidence="7">In the C-terminal section; belongs to the OsmX family.</text>
</comment>
<proteinExistence type="inferred from homology"/>
<dbReference type="Gene3D" id="3.40.190.10">
    <property type="entry name" value="Periplasmic binding protein-like II"/>
    <property type="match status" value="1"/>
</dbReference>
<evidence type="ECO:0000256" key="9">
    <source>
        <dbReference type="RuleBase" id="RU363032"/>
    </source>
</evidence>
<organism evidence="11 12">
    <name type="scientific">Rathayibacter rathayi</name>
    <name type="common">Corynebacterium rathayi</name>
    <dbReference type="NCBI Taxonomy" id="33887"/>
    <lineage>
        <taxon>Bacteria</taxon>
        <taxon>Bacillati</taxon>
        <taxon>Actinomycetota</taxon>
        <taxon>Actinomycetes</taxon>
        <taxon>Micrococcales</taxon>
        <taxon>Microbacteriaceae</taxon>
        <taxon>Rathayibacter</taxon>
    </lineage>
</organism>
<dbReference type="Pfam" id="PF04069">
    <property type="entry name" value="OpuAC"/>
    <property type="match status" value="1"/>
</dbReference>
<keyword evidence="6 9" id="KW-0472">Membrane</keyword>
<name>A0ABX5AAV9_RATRA</name>
<dbReference type="InterPro" id="IPR000515">
    <property type="entry name" value="MetI-like"/>
</dbReference>
<dbReference type="RefSeq" id="WP_104259942.1">
    <property type="nucleotide sequence ID" value="NZ_PSUF01000022.1"/>
</dbReference>
<feature type="transmembrane region" description="Helical" evidence="9">
    <location>
        <begin position="138"/>
        <end position="164"/>
    </location>
</feature>
<feature type="transmembrane region" description="Helical" evidence="9">
    <location>
        <begin position="52"/>
        <end position="83"/>
    </location>
</feature>
<evidence type="ECO:0000256" key="1">
    <source>
        <dbReference type="ARBA" id="ARBA00004141"/>
    </source>
</evidence>
<accession>A0ABX5AAV9</accession>
<feature type="transmembrane region" description="Helical" evidence="9">
    <location>
        <begin position="203"/>
        <end position="227"/>
    </location>
</feature>
<evidence type="ECO:0000256" key="7">
    <source>
        <dbReference type="ARBA" id="ARBA00035642"/>
    </source>
</evidence>
<dbReference type="PANTHER" id="PTHR47737:SF1">
    <property type="entry name" value="GLYCINE BETAINE_PROLINE BETAINE TRANSPORT SYSTEM PERMEASE PROTEIN PROW"/>
    <property type="match status" value="1"/>
</dbReference>
<dbReference type="SUPFAM" id="SSF161098">
    <property type="entry name" value="MetI-like"/>
    <property type="match status" value="1"/>
</dbReference>
<feature type="transmembrane region" description="Helical" evidence="9">
    <location>
        <begin position="247"/>
        <end position="266"/>
    </location>
</feature>
<keyword evidence="2 9" id="KW-0813">Transport</keyword>
<keyword evidence="5 9" id="KW-1133">Transmembrane helix</keyword>
<comment type="similarity">
    <text evidence="8">In the N-terminal section; belongs to the binding-protein-dependent transport system permease family.</text>
</comment>
<dbReference type="EMBL" id="PSVT01000019">
    <property type="protein sequence ID" value="PPH76033.1"/>
    <property type="molecule type" value="Genomic_DNA"/>
</dbReference>
<dbReference type="PROSITE" id="PS50928">
    <property type="entry name" value="ABC_TM1"/>
    <property type="match status" value="1"/>
</dbReference>
<keyword evidence="12" id="KW-1185">Reference proteome</keyword>
<dbReference type="InterPro" id="IPR035906">
    <property type="entry name" value="MetI-like_sf"/>
</dbReference>
<evidence type="ECO:0000256" key="2">
    <source>
        <dbReference type="ARBA" id="ARBA00022448"/>
    </source>
</evidence>
<comment type="subcellular location">
    <subcellularLocation>
        <location evidence="9">Cell membrane</location>
        <topology evidence="9">Multi-pass membrane protein</topology>
    </subcellularLocation>
    <subcellularLocation>
        <location evidence="1">Membrane</location>
        <topology evidence="1">Multi-pass membrane protein</topology>
    </subcellularLocation>
</comment>
<comment type="caution">
    <text evidence="11">The sequence shown here is derived from an EMBL/GenBank/DDBJ whole genome shotgun (WGS) entry which is preliminary data.</text>
</comment>
<keyword evidence="4 9" id="KW-0812">Transmembrane</keyword>